<evidence type="ECO:0000313" key="1">
    <source>
        <dbReference type="EMBL" id="KAL2048209.1"/>
    </source>
</evidence>
<reference evidence="1 2" key="1">
    <citation type="submission" date="2024-09" db="EMBL/GenBank/DDBJ databases">
        <title>Rethinking Asexuality: The Enigmatic Case of Functional Sexual Genes in Lepraria (Stereocaulaceae).</title>
        <authorList>
            <person name="Doellman M."/>
            <person name="Sun Y."/>
            <person name="Barcenas-Pena A."/>
            <person name="Lumbsch H.T."/>
            <person name="Grewe F."/>
        </authorList>
    </citation>
    <scope>NUCLEOTIDE SEQUENCE [LARGE SCALE GENOMIC DNA]</scope>
    <source>
        <strain evidence="1 2">Mercado 3170</strain>
    </source>
</reference>
<keyword evidence="2" id="KW-1185">Reference proteome</keyword>
<dbReference type="Proteomes" id="UP001590950">
    <property type="component" value="Unassembled WGS sequence"/>
</dbReference>
<dbReference type="EMBL" id="JBEFKJ010000001">
    <property type="protein sequence ID" value="KAL2048209.1"/>
    <property type="molecule type" value="Genomic_DNA"/>
</dbReference>
<evidence type="ECO:0000313" key="2">
    <source>
        <dbReference type="Proteomes" id="UP001590950"/>
    </source>
</evidence>
<organism evidence="1 2">
    <name type="scientific">Stereocaulon virgatum</name>
    <dbReference type="NCBI Taxonomy" id="373712"/>
    <lineage>
        <taxon>Eukaryota</taxon>
        <taxon>Fungi</taxon>
        <taxon>Dikarya</taxon>
        <taxon>Ascomycota</taxon>
        <taxon>Pezizomycotina</taxon>
        <taxon>Lecanoromycetes</taxon>
        <taxon>OSLEUM clade</taxon>
        <taxon>Lecanoromycetidae</taxon>
        <taxon>Lecanorales</taxon>
        <taxon>Lecanorineae</taxon>
        <taxon>Stereocaulaceae</taxon>
        <taxon>Stereocaulon</taxon>
    </lineage>
</organism>
<gene>
    <name evidence="1" type="ORF">N7G274_000120</name>
</gene>
<accession>A0ABR4AR79</accession>
<protein>
    <submittedName>
        <fullName evidence="1">Uncharacterized protein</fullName>
    </submittedName>
</protein>
<comment type="caution">
    <text evidence="1">The sequence shown here is derived from an EMBL/GenBank/DDBJ whole genome shotgun (WGS) entry which is preliminary data.</text>
</comment>
<name>A0ABR4AR79_9LECA</name>
<proteinExistence type="predicted"/>
<sequence length="111" mass="12429">MSLRANDALSFTIAMAQVRPQFGSWTVLTRMLVTCASKPKHWTYQQLQISFGQPQGPIGYQCLQNALLLAFCEAELKVRGVFCTMFGHRRPPSPAMSAPYRPDPTPYGIVH</sequence>